<evidence type="ECO:0000256" key="2">
    <source>
        <dbReference type="SAM" id="MobiDB-lite"/>
    </source>
</evidence>
<protein>
    <recommendedName>
        <fullName evidence="3">C2H2-type domain-containing protein</fullName>
    </recommendedName>
</protein>
<evidence type="ECO:0000313" key="4">
    <source>
        <dbReference type="EMBL" id="CAL8106466.1"/>
    </source>
</evidence>
<feature type="compositionally biased region" description="Polar residues" evidence="2">
    <location>
        <begin position="177"/>
        <end position="186"/>
    </location>
</feature>
<reference evidence="4 5" key="1">
    <citation type="submission" date="2024-08" db="EMBL/GenBank/DDBJ databases">
        <authorList>
            <person name="Cucini C."/>
            <person name="Frati F."/>
        </authorList>
    </citation>
    <scope>NUCLEOTIDE SEQUENCE [LARGE SCALE GENOMIC DNA]</scope>
</reference>
<feature type="region of interest" description="Disordered" evidence="2">
    <location>
        <begin position="852"/>
        <end position="892"/>
    </location>
</feature>
<feature type="compositionally biased region" description="Polar residues" evidence="2">
    <location>
        <begin position="877"/>
        <end position="892"/>
    </location>
</feature>
<dbReference type="PROSITE" id="PS50157">
    <property type="entry name" value="ZINC_FINGER_C2H2_2"/>
    <property type="match status" value="1"/>
</dbReference>
<gene>
    <name evidence="4" type="ORF">ODALV1_LOCUS12365</name>
</gene>
<keyword evidence="1" id="KW-0862">Zinc</keyword>
<feature type="compositionally biased region" description="Basic residues" evidence="2">
    <location>
        <begin position="720"/>
        <end position="729"/>
    </location>
</feature>
<dbReference type="EMBL" id="CAXLJM020000038">
    <property type="protein sequence ID" value="CAL8106466.1"/>
    <property type="molecule type" value="Genomic_DNA"/>
</dbReference>
<dbReference type="InterPro" id="IPR013087">
    <property type="entry name" value="Znf_C2H2_type"/>
</dbReference>
<feature type="region of interest" description="Disordered" evidence="2">
    <location>
        <begin position="1"/>
        <end position="22"/>
    </location>
</feature>
<comment type="caution">
    <text evidence="4">The sequence shown here is derived from an EMBL/GenBank/DDBJ whole genome shotgun (WGS) entry which is preliminary data.</text>
</comment>
<feature type="region of interest" description="Disordered" evidence="2">
    <location>
        <begin position="158"/>
        <end position="247"/>
    </location>
</feature>
<dbReference type="PROSITE" id="PS00028">
    <property type="entry name" value="ZINC_FINGER_C2H2_1"/>
    <property type="match status" value="1"/>
</dbReference>
<feature type="region of interest" description="Disordered" evidence="2">
    <location>
        <begin position="301"/>
        <end position="405"/>
    </location>
</feature>
<keyword evidence="5" id="KW-1185">Reference proteome</keyword>
<feature type="region of interest" description="Disordered" evidence="2">
    <location>
        <begin position="532"/>
        <end position="601"/>
    </location>
</feature>
<keyword evidence="1" id="KW-0479">Metal-binding</keyword>
<evidence type="ECO:0000259" key="3">
    <source>
        <dbReference type="PROSITE" id="PS50157"/>
    </source>
</evidence>
<evidence type="ECO:0000313" key="5">
    <source>
        <dbReference type="Proteomes" id="UP001642540"/>
    </source>
</evidence>
<proteinExistence type="predicted"/>
<feature type="compositionally biased region" description="Basic residues" evidence="2">
    <location>
        <begin position="440"/>
        <end position="451"/>
    </location>
</feature>
<feature type="compositionally biased region" description="Basic and acidic residues" evidence="2">
    <location>
        <begin position="581"/>
        <end position="601"/>
    </location>
</feature>
<feature type="compositionally biased region" description="Basic residues" evidence="2">
    <location>
        <begin position="307"/>
        <end position="332"/>
    </location>
</feature>
<feature type="compositionally biased region" description="Polar residues" evidence="2">
    <location>
        <begin position="535"/>
        <end position="560"/>
    </location>
</feature>
<evidence type="ECO:0000256" key="1">
    <source>
        <dbReference type="PROSITE-ProRule" id="PRU00042"/>
    </source>
</evidence>
<feature type="compositionally biased region" description="Polar residues" evidence="2">
    <location>
        <begin position="8"/>
        <end position="19"/>
    </location>
</feature>
<keyword evidence="1" id="KW-0863">Zinc-finger</keyword>
<feature type="region of interest" description="Disordered" evidence="2">
    <location>
        <begin position="720"/>
        <end position="746"/>
    </location>
</feature>
<feature type="domain" description="C2H2-type" evidence="3">
    <location>
        <begin position="905"/>
        <end position="929"/>
    </location>
</feature>
<sequence length="967" mass="107171">MPDGKRNSIPSQGETNGENNFYHEDLQNIGNHVKKPSLSLNSRGFQGFSEKLLRAMVANEVKKTLDAADNKKLVAHHLPVLHPENDNTDSENMVVVGVVLNAKQSQNDEVSKAIEMLRRNGVSCVCFALNKDTLNSNGTKNGESQFVSDEILKAVHENENGPASPEPNELSTEKKVSSPTISTTSDYAAPSDSKDEIEIEEHQEDEELGDTVTSLPSSTTNEDQVLVSSEKAEENSQFLNNDNDIVQDNTDIESCTMPTLSPSPPVLFPQVPVSDIKENSEDQTASLELEAPVLPGVQKVLSDNAATRRKKRRKRMYPYVSRRKHRNKRKKVQQLPELEDVRASEYSELLTTETPETVQPPIKAPKRRAAKTLLPPPKQPQPSVSSDTHDKKADPYEFDDSDLDSHATDMFDTLKLTPRKPASQKITKSTPTIRPASTKKATKRGTKKGSPKKRLIFSNIRAFSPDITDHGNSATLDKQAKSVCSSAEEEFIAESCVQSISNVNPTCTKLAEVSNNISLVPEIMENDATLVLPNGQDQPLTQSDDATQTDSRNNSDTTEATAIRSMDGARGKKRSAVAQESSKKVQKAETPTKESKEKANGIEIKDSLAIASSDSLPDTPDSMQLRRSSFYSSISRNVRTNLEKYLDGRPQDLKAPRRSKKVKNGFLLHHGDNFPDDPEAPYRLNLATQVLLKLNKRRAKCKPKEDKGKSLLSYLKLQPKRISRGGKHSKPPENLETSNSEEASTSVFSGDWTVPRKYICNICGQVENMFWDMVMHKGELHPGIVVTHVELSDSPPDGFRKPPSPRVSTTLASPPPCSKCLATFSSYSDLHRHIFECAGNAAAMLEDTTVAPTRKKKGKRKRGFKRRISSLPKKKNNSVNQKPTTNSATATKSGEITKRRNSEVFKCGFCEREFKTEGWLKNHVSLAHSLPISIPLDKLSLPSRASFSSRRFTSQLMKPSKQVCRET</sequence>
<feature type="compositionally biased region" description="Polar residues" evidence="2">
    <location>
        <begin position="735"/>
        <end position="746"/>
    </location>
</feature>
<feature type="region of interest" description="Disordered" evidence="2">
    <location>
        <begin position="421"/>
        <end position="451"/>
    </location>
</feature>
<name>A0ABP1QPR4_9HEXA</name>
<feature type="compositionally biased region" description="Polar residues" evidence="2">
    <location>
        <begin position="235"/>
        <end position="247"/>
    </location>
</feature>
<dbReference type="Proteomes" id="UP001642540">
    <property type="component" value="Unassembled WGS sequence"/>
</dbReference>
<feature type="compositionally biased region" description="Basic residues" evidence="2">
    <location>
        <begin position="853"/>
        <end position="876"/>
    </location>
</feature>
<accession>A0ABP1QPR4</accession>
<dbReference type="SMART" id="SM00355">
    <property type="entry name" value="ZnF_C2H2"/>
    <property type="match status" value="3"/>
</dbReference>
<feature type="compositionally biased region" description="Acidic residues" evidence="2">
    <location>
        <begin position="195"/>
        <end position="209"/>
    </location>
</feature>
<feature type="compositionally biased region" description="Polar residues" evidence="2">
    <location>
        <begin position="211"/>
        <end position="227"/>
    </location>
</feature>
<organism evidence="4 5">
    <name type="scientific">Orchesella dallaii</name>
    <dbReference type="NCBI Taxonomy" id="48710"/>
    <lineage>
        <taxon>Eukaryota</taxon>
        <taxon>Metazoa</taxon>
        <taxon>Ecdysozoa</taxon>
        <taxon>Arthropoda</taxon>
        <taxon>Hexapoda</taxon>
        <taxon>Collembola</taxon>
        <taxon>Entomobryomorpha</taxon>
        <taxon>Entomobryoidea</taxon>
        <taxon>Orchesellidae</taxon>
        <taxon>Orchesellinae</taxon>
        <taxon>Orchesella</taxon>
    </lineage>
</organism>